<dbReference type="AlphaFoldDB" id="A0A645HV18"/>
<organism evidence="5">
    <name type="scientific">bioreactor metagenome</name>
    <dbReference type="NCBI Taxonomy" id="1076179"/>
    <lineage>
        <taxon>unclassified sequences</taxon>
        <taxon>metagenomes</taxon>
        <taxon>ecological metagenomes</taxon>
    </lineage>
</organism>
<feature type="domain" description="GntR C-terminal" evidence="4">
    <location>
        <begin position="28"/>
        <end position="152"/>
    </location>
</feature>
<proteinExistence type="predicted"/>
<reference evidence="5" key="1">
    <citation type="submission" date="2019-08" db="EMBL/GenBank/DDBJ databases">
        <authorList>
            <person name="Kucharzyk K."/>
            <person name="Murdoch R.W."/>
            <person name="Higgins S."/>
            <person name="Loffler F."/>
        </authorList>
    </citation>
    <scope>NUCLEOTIDE SEQUENCE</scope>
</reference>
<dbReference type="GO" id="GO:0003677">
    <property type="term" value="F:DNA binding"/>
    <property type="evidence" value="ECO:0007669"/>
    <property type="project" value="UniProtKB-KW"/>
</dbReference>
<dbReference type="EMBL" id="VSSQ01100948">
    <property type="protein sequence ID" value="MPN42901.1"/>
    <property type="molecule type" value="Genomic_DNA"/>
</dbReference>
<dbReference type="InterPro" id="IPR011711">
    <property type="entry name" value="GntR_C"/>
</dbReference>
<dbReference type="PANTHER" id="PTHR43537:SF24">
    <property type="entry name" value="GLUCONATE OPERON TRANSCRIPTIONAL REPRESSOR"/>
    <property type="match status" value="1"/>
</dbReference>
<evidence type="ECO:0000256" key="3">
    <source>
        <dbReference type="ARBA" id="ARBA00023163"/>
    </source>
</evidence>
<keyword evidence="3" id="KW-0804">Transcription</keyword>
<dbReference type="Pfam" id="PF07729">
    <property type="entry name" value="FCD"/>
    <property type="match status" value="1"/>
</dbReference>
<dbReference type="SMART" id="SM00895">
    <property type="entry name" value="FCD"/>
    <property type="match status" value="1"/>
</dbReference>
<comment type="caution">
    <text evidence="5">The sequence shown here is derived from an EMBL/GenBank/DDBJ whole genome shotgun (WGS) entry which is preliminary data.</text>
</comment>
<accession>A0A645HV18</accession>
<sequence>MLEQENLVALVPRKGAQVLDLSAADIKNVLEIRSALEAVAIRHACRSMDEEHLEELKILNVEFERAFEEKDYERVATTDEKMHDIIFASAHNDRLVQIISNMRAQVYRYRMAYLKVYETKTAVVNHHRGIIAAIENHLEEEGIKVMAEHIEHQTQVILKSLK</sequence>
<dbReference type="PANTHER" id="PTHR43537">
    <property type="entry name" value="TRANSCRIPTIONAL REGULATOR, GNTR FAMILY"/>
    <property type="match status" value="1"/>
</dbReference>
<evidence type="ECO:0000256" key="2">
    <source>
        <dbReference type="ARBA" id="ARBA00023125"/>
    </source>
</evidence>
<dbReference type="SUPFAM" id="SSF48008">
    <property type="entry name" value="GntR ligand-binding domain-like"/>
    <property type="match status" value="1"/>
</dbReference>
<name>A0A645HV18_9ZZZZ</name>
<evidence type="ECO:0000256" key="1">
    <source>
        <dbReference type="ARBA" id="ARBA00023015"/>
    </source>
</evidence>
<keyword evidence="2" id="KW-0238">DNA-binding</keyword>
<gene>
    <name evidence="5" type="ORF">SDC9_190459</name>
</gene>
<dbReference type="InterPro" id="IPR008920">
    <property type="entry name" value="TF_FadR/GntR_C"/>
</dbReference>
<keyword evidence="1" id="KW-0805">Transcription regulation</keyword>
<evidence type="ECO:0000313" key="5">
    <source>
        <dbReference type="EMBL" id="MPN42901.1"/>
    </source>
</evidence>
<dbReference type="Gene3D" id="1.20.120.530">
    <property type="entry name" value="GntR ligand-binding domain-like"/>
    <property type="match status" value="1"/>
</dbReference>
<evidence type="ECO:0000259" key="4">
    <source>
        <dbReference type="SMART" id="SM00895"/>
    </source>
</evidence>
<protein>
    <recommendedName>
        <fullName evidence="4">GntR C-terminal domain-containing protein</fullName>
    </recommendedName>
</protein>